<accession>A0A2P7MS39</accession>
<dbReference type="InterPro" id="IPR036264">
    <property type="entry name" value="Bact_exopeptidase_dim_dom"/>
</dbReference>
<dbReference type="OrthoDB" id="9776731at2"/>
<evidence type="ECO:0000259" key="3">
    <source>
        <dbReference type="Pfam" id="PF07687"/>
    </source>
</evidence>
<dbReference type="GO" id="GO:0046872">
    <property type="term" value="F:metal ion binding"/>
    <property type="evidence" value="ECO:0007669"/>
    <property type="project" value="UniProtKB-KW"/>
</dbReference>
<dbReference type="FunFam" id="3.30.70.360:FF:000001">
    <property type="entry name" value="N-acetyldiaminopimelate deacetylase"/>
    <property type="match status" value="1"/>
</dbReference>
<dbReference type="GO" id="GO:0050118">
    <property type="term" value="F:N-acetyldiaminopimelate deacetylase activity"/>
    <property type="evidence" value="ECO:0007669"/>
    <property type="project" value="UniProtKB-ARBA"/>
</dbReference>
<evidence type="ECO:0000256" key="1">
    <source>
        <dbReference type="ARBA" id="ARBA00022801"/>
    </source>
</evidence>
<dbReference type="NCBIfam" id="TIGR01891">
    <property type="entry name" value="amidohydrolases"/>
    <property type="match status" value="1"/>
</dbReference>
<dbReference type="Gene3D" id="3.30.70.360">
    <property type="match status" value="1"/>
</dbReference>
<dbReference type="Proteomes" id="UP000243002">
    <property type="component" value="Unassembled WGS sequence"/>
</dbReference>
<dbReference type="InterPro" id="IPR011650">
    <property type="entry name" value="Peptidase_M20_dimer"/>
</dbReference>
<protein>
    <submittedName>
        <fullName evidence="4">Hydrolase</fullName>
    </submittedName>
</protein>
<dbReference type="InterPro" id="IPR002933">
    <property type="entry name" value="Peptidase_M20"/>
</dbReference>
<dbReference type="Pfam" id="PF01546">
    <property type="entry name" value="Peptidase_M20"/>
    <property type="match status" value="1"/>
</dbReference>
<feature type="binding site" evidence="2">
    <location>
        <position position="120"/>
    </location>
    <ligand>
        <name>Mn(2+)</name>
        <dbReference type="ChEBI" id="CHEBI:29035"/>
        <label>2</label>
    </ligand>
</feature>
<dbReference type="RefSeq" id="WP_106632928.1">
    <property type="nucleotide sequence ID" value="NZ_PXXO01000016.1"/>
</dbReference>
<dbReference type="Pfam" id="PF07687">
    <property type="entry name" value="M20_dimer"/>
    <property type="match status" value="1"/>
</dbReference>
<dbReference type="EMBL" id="PXXO01000016">
    <property type="protein sequence ID" value="PSJ04060.1"/>
    <property type="molecule type" value="Genomic_DNA"/>
</dbReference>
<keyword evidence="2" id="KW-0479">Metal-binding</keyword>
<dbReference type="InterPro" id="IPR017439">
    <property type="entry name" value="Amidohydrolase"/>
</dbReference>
<keyword evidence="2" id="KW-0464">Manganese</keyword>
<dbReference type="AlphaFoldDB" id="A0A2P7MS39"/>
<dbReference type="GO" id="GO:0019877">
    <property type="term" value="P:diaminopimelate biosynthetic process"/>
    <property type="evidence" value="ECO:0007669"/>
    <property type="project" value="UniProtKB-ARBA"/>
</dbReference>
<dbReference type="PIRSF" id="PIRSF005962">
    <property type="entry name" value="Pept_M20D_amidohydro"/>
    <property type="match status" value="1"/>
</dbReference>
<keyword evidence="5" id="KW-1185">Reference proteome</keyword>
<feature type="binding site" evidence="2">
    <location>
        <position position="158"/>
    </location>
    <ligand>
        <name>Mn(2+)</name>
        <dbReference type="ChEBI" id="CHEBI:29035"/>
        <label>2</label>
    </ligand>
</feature>
<dbReference type="SUPFAM" id="SSF53187">
    <property type="entry name" value="Zn-dependent exopeptidases"/>
    <property type="match status" value="1"/>
</dbReference>
<evidence type="ECO:0000256" key="2">
    <source>
        <dbReference type="PIRSR" id="PIRSR005962-1"/>
    </source>
</evidence>
<dbReference type="PANTHER" id="PTHR11014">
    <property type="entry name" value="PEPTIDASE M20 FAMILY MEMBER"/>
    <property type="match status" value="1"/>
</dbReference>
<organism evidence="4 5">
    <name type="scientific">Cyanobium usitatum str. Tous</name>
    <dbReference type="NCBI Taxonomy" id="2116684"/>
    <lineage>
        <taxon>Bacteria</taxon>
        <taxon>Bacillati</taxon>
        <taxon>Cyanobacteriota</taxon>
        <taxon>Cyanophyceae</taxon>
        <taxon>Synechococcales</taxon>
        <taxon>Prochlorococcaceae</taxon>
        <taxon>Cyanobium</taxon>
    </lineage>
</organism>
<feature type="binding site" evidence="2">
    <location>
        <position position="182"/>
    </location>
    <ligand>
        <name>Mn(2+)</name>
        <dbReference type="ChEBI" id="CHEBI:29035"/>
        <label>2</label>
    </ligand>
</feature>
<feature type="domain" description="Peptidase M20 dimerisation" evidence="3">
    <location>
        <begin position="205"/>
        <end position="298"/>
    </location>
</feature>
<gene>
    <name evidence="4" type="ORF">C7K55_11780</name>
</gene>
<dbReference type="SUPFAM" id="SSF55031">
    <property type="entry name" value="Bacterial exopeptidase dimerisation domain"/>
    <property type="match status" value="1"/>
</dbReference>
<comment type="cofactor">
    <cofactor evidence="2">
        <name>Mn(2+)</name>
        <dbReference type="ChEBI" id="CHEBI:29035"/>
    </cofactor>
    <text evidence="2">The Mn(2+) ion enhances activity.</text>
</comment>
<feature type="binding site" evidence="2">
    <location>
        <position position="118"/>
    </location>
    <ligand>
        <name>Mn(2+)</name>
        <dbReference type="ChEBI" id="CHEBI:29035"/>
        <label>2</label>
    </ligand>
</feature>
<name>A0A2P7MS39_9CYAN</name>
<feature type="binding site" evidence="2">
    <location>
        <position position="380"/>
    </location>
    <ligand>
        <name>Mn(2+)</name>
        <dbReference type="ChEBI" id="CHEBI:29035"/>
        <label>2</label>
    </ligand>
</feature>
<evidence type="ECO:0000313" key="4">
    <source>
        <dbReference type="EMBL" id="PSJ04060.1"/>
    </source>
</evidence>
<dbReference type="PANTHER" id="PTHR11014:SF63">
    <property type="entry name" value="METALLOPEPTIDASE, PUTATIVE (AFU_ORTHOLOGUE AFUA_6G09600)-RELATED"/>
    <property type="match status" value="1"/>
</dbReference>
<evidence type="ECO:0000313" key="5">
    <source>
        <dbReference type="Proteomes" id="UP000243002"/>
    </source>
</evidence>
<proteinExistence type="predicted"/>
<reference evidence="4 5" key="1">
    <citation type="journal article" date="2018" name="Environ. Microbiol.">
        <title>Ecological and genomic features of two widespread freshwater picocyanobacteria.</title>
        <authorList>
            <person name="Cabello-Yeves P.J."/>
            <person name="Picazo A."/>
            <person name="Camacho A."/>
            <person name="Callieri C."/>
            <person name="Rosselli R."/>
            <person name="Roda-Garcia J.J."/>
            <person name="Coutinho F.H."/>
            <person name="Rodriguez-Valera F."/>
        </authorList>
    </citation>
    <scope>NUCLEOTIDE SEQUENCE [LARGE SCALE GENOMIC DNA]</scope>
    <source>
        <strain evidence="4 5">Tous</strain>
    </source>
</reference>
<dbReference type="Gene3D" id="3.40.630.10">
    <property type="entry name" value="Zn peptidases"/>
    <property type="match status" value="1"/>
</dbReference>
<sequence length="410" mass="43932">MTATPCSLNWQALGLEQTLAEVLPELIQLRRHFHRHPELSGHEQQTAALVAGELRRWGWQVREGVGRTGVLAELGPEQGPDGLPAPLVALRVDMDALPVEERTGLDYASTQQGLMHACGHDLHTAVGLGVAYLLAELAERHPELLTARVRLLFQPAEETAQGAAWMKADGAMDGVAALFGVHVFPSLAAGTIGVRSGSLTAAAGELEVEVLGEGGHGARPHQSTDAIWIAARVVSGLQEAISRRLDALHPVVVSFGRIEGGKAFNVIADHVRLLGTVRCLDTDVHAQLPGWIEDTVQALCRGHGGEARVRYRLISPPVHNDPALTELVAEAGVELLGRQQVQWLEQPSLGAEDFAELLDGTRGTMFRLGVAGPQGCTPLHSNSFAPDEASLPVGIGVLTLSLLRWMERRP</sequence>
<keyword evidence="1 4" id="KW-0378">Hydrolase</keyword>
<comment type="caution">
    <text evidence="4">The sequence shown here is derived from an EMBL/GenBank/DDBJ whole genome shotgun (WGS) entry which is preliminary data.</text>
</comment>